<name>A0ABM8FI98_9BACT</name>
<evidence type="ECO:0000313" key="1">
    <source>
        <dbReference type="EMBL" id="BDY12011.1"/>
    </source>
</evidence>
<protein>
    <recommendedName>
        <fullName evidence="3">Flagellar biosynthesis protein FlgN</fullName>
    </recommendedName>
</protein>
<dbReference type="RefSeq" id="WP_286337224.1">
    <property type="nucleotide sequence ID" value="NZ_AP027370.1"/>
</dbReference>
<keyword evidence="2" id="KW-1185">Reference proteome</keyword>
<organism evidence="1 2">
    <name type="scientific">Hydrogenimonas cancrithermarum</name>
    <dbReference type="NCBI Taxonomy" id="2993563"/>
    <lineage>
        <taxon>Bacteria</taxon>
        <taxon>Pseudomonadati</taxon>
        <taxon>Campylobacterota</taxon>
        <taxon>Epsilonproteobacteria</taxon>
        <taxon>Campylobacterales</taxon>
        <taxon>Hydrogenimonadaceae</taxon>
        <taxon>Hydrogenimonas</taxon>
    </lineage>
</organism>
<evidence type="ECO:0000313" key="2">
    <source>
        <dbReference type="Proteomes" id="UP001321445"/>
    </source>
</evidence>
<reference evidence="1 2" key="1">
    <citation type="submission" date="2023-03" db="EMBL/GenBank/DDBJ databases">
        <title>Description of Hydrogenimonas sp. ISO32.</title>
        <authorList>
            <person name="Mino S."/>
            <person name="Fukazawa S."/>
            <person name="Sawabe T."/>
        </authorList>
    </citation>
    <scope>NUCLEOTIDE SEQUENCE [LARGE SCALE GENOMIC DNA]</scope>
    <source>
        <strain evidence="1 2">ISO32</strain>
    </source>
</reference>
<dbReference type="Proteomes" id="UP001321445">
    <property type="component" value="Chromosome"/>
</dbReference>
<accession>A0ABM8FI98</accession>
<proteinExistence type="predicted"/>
<dbReference type="EMBL" id="AP027370">
    <property type="protein sequence ID" value="BDY12011.1"/>
    <property type="molecule type" value="Genomic_DNA"/>
</dbReference>
<evidence type="ECO:0008006" key="3">
    <source>
        <dbReference type="Google" id="ProtNLM"/>
    </source>
</evidence>
<gene>
    <name evidence="1" type="ORF">HCR_03230</name>
</gene>
<sequence length="142" mass="16708">MLKHYLDKALEDLDTLINLTQMDIDDIKAARHDEMFDRIKTKEHTLLTFENRKSLIDNEITNIVKTNPDSELEELLGEDIRRQLEELRTKLEELQEINRYYARFVITVGEFYNALYEEMLPIEKDGYTGKNAKAASLIEVRA</sequence>